<dbReference type="PROSITE" id="PS51257">
    <property type="entry name" value="PROKAR_LIPOPROTEIN"/>
    <property type="match status" value="1"/>
</dbReference>
<dbReference type="Pfam" id="PF13289">
    <property type="entry name" value="SIR2_2"/>
    <property type="match status" value="1"/>
</dbReference>
<dbReference type="RefSeq" id="WP_162348105.1">
    <property type="nucleotide sequence ID" value="NZ_QOVG01000001.1"/>
</dbReference>
<keyword evidence="2" id="KW-1185">Reference proteome</keyword>
<reference evidence="1 2" key="1">
    <citation type="submission" date="2018-07" db="EMBL/GenBank/DDBJ databases">
        <title>Whole genome Sequencing of Pseudoxanthomonas gei KCTC 32298 (T).</title>
        <authorList>
            <person name="Kumar S."/>
            <person name="Bansal K."/>
            <person name="Kaur A."/>
            <person name="Patil P."/>
            <person name="Sharma S."/>
            <person name="Patil P.B."/>
        </authorList>
    </citation>
    <scope>NUCLEOTIDE SEQUENCE [LARGE SCALE GENOMIC DNA]</scope>
    <source>
        <strain evidence="1 2">KCTC 32298</strain>
    </source>
</reference>
<name>A0ABX0AE81_9GAMM</name>
<organism evidence="1 2">
    <name type="scientific">Pseudoxanthomonas gei</name>
    <dbReference type="NCBI Taxonomy" id="1383030"/>
    <lineage>
        <taxon>Bacteria</taxon>
        <taxon>Pseudomonadati</taxon>
        <taxon>Pseudomonadota</taxon>
        <taxon>Gammaproteobacteria</taxon>
        <taxon>Lysobacterales</taxon>
        <taxon>Lysobacteraceae</taxon>
        <taxon>Pseudoxanthomonas</taxon>
    </lineage>
</organism>
<dbReference type="EMBL" id="QOVG01000001">
    <property type="protein sequence ID" value="NDK37554.1"/>
    <property type="molecule type" value="Genomic_DNA"/>
</dbReference>
<sequence length="344" mass="38471">MELHELKTRLQAHLSDGLILVVGSGLSCAEGLPGMRDLAAHLCQTIVAESNEAQDWNEIVALIQEKGLEAALLQKAPSQRLEAAISAETGVFFAEAERSVISEVFEGRRTLRLTPLLAHMLKPFSGLPIITTNYDRLIEVAVEEAGLGVDTMFSGRFAGSLNERESHLSFCRNATYKKPRVILQYKTRALVYKPHGSLDWYLRNGVPVSYQGELKSAARLIITPGQNKFRNGYESPFDQHRARANDAIDRASRFLIIGYGFNDDHLETHLSPAIRGGKPTLLLTYELSNSAKDLASKYGNVMAIDREFRDGVEGSRVIIDRNHIFLPKLKLWDVKYFVTEVFEP</sequence>
<dbReference type="Proteomes" id="UP001429354">
    <property type="component" value="Unassembled WGS sequence"/>
</dbReference>
<comment type="caution">
    <text evidence="1">The sequence shown here is derived from an EMBL/GenBank/DDBJ whole genome shotgun (WGS) entry which is preliminary data.</text>
</comment>
<accession>A0ABX0AE81</accession>
<evidence type="ECO:0000313" key="2">
    <source>
        <dbReference type="Proteomes" id="UP001429354"/>
    </source>
</evidence>
<dbReference type="SUPFAM" id="SSF52467">
    <property type="entry name" value="DHS-like NAD/FAD-binding domain"/>
    <property type="match status" value="1"/>
</dbReference>
<evidence type="ECO:0000313" key="1">
    <source>
        <dbReference type="EMBL" id="NDK37554.1"/>
    </source>
</evidence>
<dbReference type="InterPro" id="IPR029035">
    <property type="entry name" value="DHS-like_NAD/FAD-binding_dom"/>
</dbReference>
<gene>
    <name evidence="1" type="ORF">DT603_01675</name>
</gene>
<proteinExistence type="predicted"/>
<protein>
    <submittedName>
        <fullName evidence="1">SIR2 family protein</fullName>
    </submittedName>
</protein>